<keyword evidence="1" id="KW-0732">Signal</keyword>
<feature type="chain" id="PRO_5040913775" description="DUF8213 domain-containing protein" evidence="1">
    <location>
        <begin position="31"/>
        <end position="313"/>
    </location>
</feature>
<evidence type="ECO:0000256" key="1">
    <source>
        <dbReference type="SAM" id="SignalP"/>
    </source>
</evidence>
<evidence type="ECO:0000313" key="3">
    <source>
        <dbReference type="EMBL" id="MDC8014981.1"/>
    </source>
</evidence>
<protein>
    <recommendedName>
        <fullName evidence="2">DUF8213 domain-containing protein</fullName>
    </recommendedName>
</protein>
<sequence length="313" mass="33877">MQRNALQYLRGCRRALAATALALCIPFAFAHEHAAPAAPAAVTLEGQLEFFDRKTSPADIAGWYANAGSLVAFRVESWNASRRSAFGETPDKVTVRIEVNGSAIDHEFDYTQQAVKIDGHASKLEADDVQVLRTFYPMLEKALYETARGATLPNAQDALHRIATMYSEAPVGAVIGQRTVTAPAVSGTEPEGRRRSIVPGAHAAAPMQALAGEACQVDGGDGITNLSNPCSAERWRDAYHDADHCYWSTYEAYGENQASCQGRCGAGCGWLGGRGAWTVDCHDHDMCETYHDANCGDEWDEAANDYLLGINRC</sequence>
<accession>A0A9X4BJD9</accession>
<dbReference type="EMBL" id="JAOVZO020000019">
    <property type="protein sequence ID" value="MDC8014981.1"/>
    <property type="molecule type" value="Genomic_DNA"/>
</dbReference>
<comment type="caution">
    <text evidence="3">The sequence shown here is derived from an EMBL/GenBank/DDBJ whole genome shotgun (WGS) entry which is preliminary data.</text>
</comment>
<feature type="domain" description="DUF8213" evidence="2">
    <location>
        <begin position="251"/>
        <end position="310"/>
    </location>
</feature>
<dbReference type="InterPro" id="IPR058526">
    <property type="entry name" value="DUF8213"/>
</dbReference>
<evidence type="ECO:0000313" key="4">
    <source>
        <dbReference type="Proteomes" id="UP001139971"/>
    </source>
</evidence>
<gene>
    <name evidence="3" type="ORF">OD750_020750</name>
</gene>
<organism evidence="3 4">
    <name type="scientific">Tahibacter soli</name>
    <dbReference type="NCBI Taxonomy" id="2983605"/>
    <lineage>
        <taxon>Bacteria</taxon>
        <taxon>Pseudomonadati</taxon>
        <taxon>Pseudomonadota</taxon>
        <taxon>Gammaproteobacteria</taxon>
        <taxon>Lysobacterales</taxon>
        <taxon>Rhodanobacteraceae</taxon>
        <taxon>Tahibacter</taxon>
    </lineage>
</organism>
<reference evidence="3" key="1">
    <citation type="submission" date="2023-02" db="EMBL/GenBank/DDBJ databases">
        <title>Tahibacter soli sp. nov. isolated from soil.</title>
        <authorList>
            <person name="Baek J.H."/>
            <person name="Lee J.K."/>
            <person name="Choi D.G."/>
            <person name="Jeon C.O."/>
        </authorList>
    </citation>
    <scope>NUCLEOTIDE SEQUENCE</scope>
    <source>
        <strain evidence="3">BL</strain>
    </source>
</reference>
<proteinExistence type="predicted"/>
<feature type="signal peptide" evidence="1">
    <location>
        <begin position="1"/>
        <end position="30"/>
    </location>
</feature>
<keyword evidence="4" id="KW-1185">Reference proteome</keyword>
<dbReference type="Pfam" id="PF26641">
    <property type="entry name" value="DUF8213"/>
    <property type="match status" value="1"/>
</dbReference>
<evidence type="ECO:0000259" key="2">
    <source>
        <dbReference type="Pfam" id="PF26641"/>
    </source>
</evidence>
<dbReference type="Proteomes" id="UP001139971">
    <property type="component" value="Unassembled WGS sequence"/>
</dbReference>
<dbReference type="AlphaFoldDB" id="A0A9X4BJD9"/>
<dbReference type="RefSeq" id="WP_263540783.1">
    <property type="nucleotide sequence ID" value="NZ_JAOVZO020000019.1"/>
</dbReference>
<name>A0A9X4BJD9_9GAMM</name>